<comment type="subcellular location">
    <subcellularLocation>
        <location evidence="1 6">Cell membrane</location>
        <topology evidence="1 6">Multi-pass membrane protein</topology>
    </subcellularLocation>
</comment>
<reference evidence="7" key="1">
    <citation type="submission" date="2020-10" db="EMBL/GenBank/DDBJ databases">
        <authorList>
            <person name="Gilroy R."/>
        </authorList>
    </citation>
    <scope>NUCLEOTIDE SEQUENCE</scope>
    <source>
        <strain evidence="7">ChiHjej9B8-7071</strain>
    </source>
</reference>
<feature type="non-terminal residue" evidence="7">
    <location>
        <position position="115"/>
    </location>
</feature>
<gene>
    <name evidence="7" type="ORF">IAA70_05575</name>
</gene>
<accession>A0A9D1D7B5</accession>
<evidence type="ECO:0000256" key="5">
    <source>
        <dbReference type="ARBA" id="ARBA00023136"/>
    </source>
</evidence>
<proteinExistence type="inferred from homology"/>
<dbReference type="GO" id="GO:0005886">
    <property type="term" value="C:plasma membrane"/>
    <property type="evidence" value="ECO:0007669"/>
    <property type="project" value="UniProtKB-SubCell"/>
</dbReference>
<dbReference type="AlphaFoldDB" id="A0A9D1D7B5"/>
<comment type="similarity">
    <text evidence="6">Belongs to the TVP38/TMEM64 family.</text>
</comment>
<keyword evidence="2 6" id="KW-1003">Cell membrane</keyword>
<dbReference type="PANTHER" id="PTHR12677">
    <property type="entry name" value="GOLGI APPARATUS MEMBRANE PROTEIN TVP38-RELATED"/>
    <property type="match status" value="1"/>
</dbReference>
<comment type="caution">
    <text evidence="7">The sequence shown here is derived from an EMBL/GenBank/DDBJ whole genome shotgun (WGS) entry which is preliminary data.</text>
</comment>
<organism evidence="7 8">
    <name type="scientific">Candidatus Avoscillospira stercoripullorum</name>
    <dbReference type="NCBI Taxonomy" id="2840709"/>
    <lineage>
        <taxon>Bacteria</taxon>
        <taxon>Bacillati</taxon>
        <taxon>Bacillota</taxon>
        <taxon>Clostridia</taxon>
        <taxon>Eubacteriales</taxon>
        <taxon>Oscillospiraceae</taxon>
        <taxon>Oscillospiraceae incertae sedis</taxon>
        <taxon>Candidatus Avoscillospira</taxon>
    </lineage>
</organism>
<dbReference type="PANTHER" id="PTHR12677:SF59">
    <property type="entry name" value="GOLGI APPARATUS MEMBRANE PROTEIN TVP38-RELATED"/>
    <property type="match status" value="1"/>
</dbReference>
<dbReference type="InterPro" id="IPR015414">
    <property type="entry name" value="TMEM64"/>
</dbReference>
<evidence type="ECO:0000256" key="6">
    <source>
        <dbReference type="RuleBase" id="RU366058"/>
    </source>
</evidence>
<sequence length="115" mass="12504">MMTDKHKKLISAAGIALFLLLSLAIFWFVGKPFLAFVSEPEKFRLWVDGHGIWGRLAFLGMMLLQVFVAIIPGEPLEIAAGYAFGAVEGTMLCILGAGIGSALVFLFVRRFGVKA</sequence>
<evidence type="ECO:0000256" key="2">
    <source>
        <dbReference type="ARBA" id="ARBA00022475"/>
    </source>
</evidence>
<evidence type="ECO:0000313" key="7">
    <source>
        <dbReference type="EMBL" id="HIR09852.1"/>
    </source>
</evidence>
<keyword evidence="4 6" id="KW-1133">Transmembrane helix</keyword>
<keyword evidence="5 6" id="KW-0472">Membrane</keyword>
<evidence type="ECO:0000256" key="3">
    <source>
        <dbReference type="ARBA" id="ARBA00022692"/>
    </source>
</evidence>
<dbReference type="EMBL" id="DVGD01000174">
    <property type="protein sequence ID" value="HIR09852.1"/>
    <property type="molecule type" value="Genomic_DNA"/>
</dbReference>
<comment type="caution">
    <text evidence="6">Lacks conserved residue(s) required for the propagation of feature annotation.</text>
</comment>
<protein>
    <recommendedName>
        <fullName evidence="6">TVP38/TMEM64 family membrane protein</fullName>
    </recommendedName>
</protein>
<evidence type="ECO:0000313" key="8">
    <source>
        <dbReference type="Proteomes" id="UP000824258"/>
    </source>
</evidence>
<keyword evidence="3 6" id="KW-0812">Transmembrane</keyword>
<dbReference type="Proteomes" id="UP000824258">
    <property type="component" value="Unassembled WGS sequence"/>
</dbReference>
<evidence type="ECO:0000256" key="4">
    <source>
        <dbReference type="ARBA" id="ARBA00022989"/>
    </source>
</evidence>
<feature type="transmembrane region" description="Helical" evidence="6">
    <location>
        <begin position="83"/>
        <end position="108"/>
    </location>
</feature>
<name>A0A9D1D7B5_9FIRM</name>
<feature type="transmembrane region" description="Helical" evidence="6">
    <location>
        <begin position="9"/>
        <end position="30"/>
    </location>
</feature>
<evidence type="ECO:0000256" key="1">
    <source>
        <dbReference type="ARBA" id="ARBA00004651"/>
    </source>
</evidence>
<reference evidence="7" key="2">
    <citation type="journal article" date="2021" name="PeerJ">
        <title>Extensive microbial diversity within the chicken gut microbiome revealed by metagenomics and culture.</title>
        <authorList>
            <person name="Gilroy R."/>
            <person name="Ravi A."/>
            <person name="Getino M."/>
            <person name="Pursley I."/>
            <person name="Horton D.L."/>
            <person name="Alikhan N.F."/>
            <person name="Baker D."/>
            <person name="Gharbi K."/>
            <person name="Hall N."/>
            <person name="Watson M."/>
            <person name="Adriaenssens E.M."/>
            <person name="Foster-Nyarko E."/>
            <person name="Jarju S."/>
            <person name="Secka A."/>
            <person name="Antonio M."/>
            <person name="Oren A."/>
            <person name="Chaudhuri R.R."/>
            <person name="La Ragione R."/>
            <person name="Hildebrand F."/>
            <person name="Pallen M.J."/>
        </authorList>
    </citation>
    <scope>NUCLEOTIDE SEQUENCE</scope>
    <source>
        <strain evidence="7">ChiHjej9B8-7071</strain>
    </source>
</reference>
<feature type="transmembrane region" description="Helical" evidence="6">
    <location>
        <begin position="50"/>
        <end position="71"/>
    </location>
</feature>